<dbReference type="STRING" id="517418.Ctha_0522"/>
<keyword evidence="1" id="KW-0175">Coiled coil</keyword>
<dbReference type="Proteomes" id="UP000001208">
    <property type="component" value="Chromosome"/>
</dbReference>
<reference evidence="3 4" key="1">
    <citation type="submission" date="2008-06" db="EMBL/GenBank/DDBJ databases">
        <title>Complete sequence of Chloroherpeton thalassium ATCC 35110.</title>
        <authorList>
            <consortium name="US DOE Joint Genome Institute"/>
            <person name="Lucas S."/>
            <person name="Copeland A."/>
            <person name="Lapidus A."/>
            <person name="Glavina del Rio T."/>
            <person name="Dalin E."/>
            <person name="Tice H."/>
            <person name="Bruce D."/>
            <person name="Goodwin L."/>
            <person name="Pitluck S."/>
            <person name="Schmutz J."/>
            <person name="Larimer F."/>
            <person name="Land M."/>
            <person name="Hauser L."/>
            <person name="Kyrpides N."/>
            <person name="Mikhailova N."/>
            <person name="Liu Z."/>
            <person name="Li T."/>
            <person name="Zhao F."/>
            <person name="Overmann J."/>
            <person name="Bryant D.A."/>
            <person name="Richardson P."/>
        </authorList>
    </citation>
    <scope>NUCLEOTIDE SEQUENCE [LARGE SCALE GENOMIC DNA]</scope>
    <source>
        <strain evidence="4">ATCC 35110 / GB-78</strain>
    </source>
</reference>
<dbReference type="OrthoDB" id="598035at2"/>
<evidence type="ECO:0000313" key="3">
    <source>
        <dbReference type="EMBL" id="ACF12993.1"/>
    </source>
</evidence>
<gene>
    <name evidence="3" type="ordered locus">Ctha_0522</name>
</gene>
<evidence type="ECO:0000256" key="2">
    <source>
        <dbReference type="SAM" id="Phobius"/>
    </source>
</evidence>
<dbReference type="EMBL" id="CP001100">
    <property type="protein sequence ID" value="ACF12993.1"/>
    <property type="molecule type" value="Genomic_DNA"/>
</dbReference>
<evidence type="ECO:0000313" key="4">
    <source>
        <dbReference type="Proteomes" id="UP000001208"/>
    </source>
</evidence>
<evidence type="ECO:0008006" key="5">
    <source>
        <dbReference type="Google" id="ProtNLM"/>
    </source>
</evidence>
<keyword evidence="2" id="KW-0812">Transmembrane</keyword>
<dbReference type="InterPro" id="IPR024623">
    <property type="entry name" value="YtxH"/>
</dbReference>
<dbReference type="Pfam" id="PF12732">
    <property type="entry name" value="YtxH"/>
    <property type="match status" value="1"/>
</dbReference>
<feature type="transmembrane region" description="Helical" evidence="2">
    <location>
        <begin position="14"/>
        <end position="33"/>
    </location>
</feature>
<sequence>MEKEKEGIGFVKGLAIGALFGAAAGTVIGLLFAPRKGTETQQALAESISDLVEQIRHVPQPSQTHDTAADDVENDAKIRAQAIIDDARTEAQQLIDDANVLLKEIKQQVKQSRN</sequence>
<dbReference type="AlphaFoldDB" id="B3QV39"/>
<dbReference type="KEGG" id="cts:Ctha_0522"/>
<evidence type="ECO:0000256" key="1">
    <source>
        <dbReference type="SAM" id="Coils"/>
    </source>
</evidence>
<name>B3QV39_CHLT3</name>
<feature type="coiled-coil region" evidence="1">
    <location>
        <begin position="84"/>
        <end position="111"/>
    </location>
</feature>
<dbReference type="RefSeq" id="WP_012499077.1">
    <property type="nucleotide sequence ID" value="NC_011026.1"/>
</dbReference>
<dbReference type="eggNOG" id="COG4980">
    <property type="taxonomic scope" value="Bacteria"/>
</dbReference>
<protein>
    <recommendedName>
        <fullName evidence="5">Gas vesicle protein</fullName>
    </recommendedName>
</protein>
<proteinExistence type="predicted"/>
<accession>B3QV39</accession>
<keyword evidence="2" id="KW-1133">Transmembrane helix</keyword>
<keyword evidence="4" id="KW-1185">Reference proteome</keyword>
<dbReference type="HOGENOM" id="CLU_2207524_0_0_10"/>
<keyword evidence="2" id="KW-0472">Membrane</keyword>
<organism evidence="3 4">
    <name type="scientific">Chloroherpeton thalassium (strain ATCC 35110 / GB-78)</name>
    <dbReference type="NCBI Taxonomy" id="517418"/>
    <lineage>
        <taxon>Bacteria</taxon>
        <taxon>Pseudomonadati</taxon>
        <taxon>Chlorobiota</taxon>
        <taxon>Chlorobiia</taxon>
        <taxon>Chlorobiales</taxon>
        <taxon>Chloroherpetonaceae</taxon>
        <taxon>Chloroherpeton</taxon>
    </lineage>
</organism>